<evidence type="ECO:0008006" key="11">
    <source>
        <dbReference type="Google" id="ProtNLM"/>
    </source>
</evidence>
<evidence type="ECO:0000256" key="6">
    <source>
        <dbReference type="ARBA" id="ARBA00023136"/>
    </source>
</evidence>
<evidence type="ECO:0000256" key="3">
    <source>
        <dbReference type="ARBA" id="ARBA00022448"/>
    </source>
</evidence>
<feature type="signal peptide" evidence="8">
    <location>
        <begin position="1"/>
        <end position="22"/>
    </location>
</feature>
<dbReference type="Gene3D" id="1.20.1600.10">
    <property type="entry name" value="Outer membrane efflux proteins (OEP)"/>
    <property type="match status" value="1"/>
</dbReference>
<accession>A0AAN5AL87</accession>
<keyword evidence="3" id="KW-0813">Transport</keyword>
<dbReference type="GO" id="GO:0009279">
    <property type="term" value="C:cell outer membrane"/>
    <property type="evidence" value="ECO:0007669"/>
    <property type="project" value="UniProtKB-SubCell"/>
</dbReference>
<keyword evidence="4" id="KW-1134">Transmembrane beta strand</keyword>
<proteinExistence type="inferred from homology"/>
<comment type="subcellular location">
    <subcellularLocation>
        <location evidence="1">Cell outer membrane</location>
    </subcellularLocation>
</comment>
<reference evidence="9 10" key="1">
    <citation type="submission" date="2021-12" db="EMBL/GenBank/DDBJ databases">
        <title>Genome sequencing of bacteria with rrn-lacking chromosome and rrn-plasmid.</title>
        <authorList>
            <person name="Anda M."/>
            <person name="Iwasaki W."/>
        </authorList>
    </citation>
    <scope>NUCLEOTIDE SEQUENCE [LARGE SCALE GENOMIC DNA]</scope>
    <source>
        <strain evidence="9 10">NBRC 15940</strain>
    </source>
</reference>
<comment type="similarity">
    <text evidence="2">Belongs to the outer membrane factor (OMF) (TC 1.B.17) family.</text>
</comment>
<dbReference type="GO" id="GO:0015562">
    <property type="term" value="F:efflux transmembrane transporter activity"/>
    <property type="evidence" value="ECO:0007669"/>
    <property type="project" value="InterPro"/>
</dbReference>
<evidence type="ECO:0000256" key="7">
    <source>
        <dbReference type="ARBA" id="ARBA00023237"/>
    </source>
</evidence>
<dbReference type="Pfam" id="PF02321">
    <property type="entry name" value="OEP"/>
    <property type="match status" value="1"/>
</dbReference>
<organism evidence="9 10">
    <name type="scientific">Persicobacter diffluens</name>
    <dbReference type="NCBI Taxonomy" id="981"/>
    <lineage>
        <taxon>Bacteria</taxon>
        <taxon>Pseudomonadati</taxon>
        <taxon>Bacteroidota</taxon>
        <taxon>Cytophagia</taxon>
        <taxon>Cytophagales</taxon>
        <taxon>Persicobacteraceae</taxon>
        <taxon>Persicobacter</taxon>
    </lineage>
</organism>
<dbReference type="RefSeq" id="WP_338238791.1">
    <property type="nucleotide sequence ID" value="NZ_BQKE01000003.1"/>
</dbReference>
<protein>
    <recommendedName>
        <fullName evidence="11">TolC family protein</fullName>
    </recommendedName>
</protein>
<keyword evidence="10" id="KW-1185">Reference proteome</keyword>
<evidence type="ECO:0000256" key="1">
    <source>
        <dbReference type="ARBA" id="ARBA00004442"/>
    </source>
</evidence>
<evidence type="ECO:0000313" key="9">
    <source>
        <dbReference type="EMBL" id="GJM63655.1"/>
    </source>
</evidence>
<comment type="caution">
    <text evidence="9">The sequence shown here is derived from an EMBL/GenBank/DDBJ whole genome shotgun (WGS) entry which is preliminary data.</text>
</comment>
<dbReference type="AlphaFoldDB" id="A0AAN5AL87"/>
<feature type="chain" id="PRO_5042942152" description="TolC family protein" evidence="8">
    <location>
        <begin position="23"/>
        <end position="468"/>
    </location>
</feature>
<dbReference type="InterPro" id="IPR051906">
    <property type="entry name" value="TolC-like"/>
</dbReference>
<dbReference type="Proteomes" id="UP001310022">
    <property type="component" value="Unassembled WGS sequence"/>
</dbReference>
<keyword evidence="8" id="KW-0732">Signal</keyword>
<dbReference type="GO" id="GO:1990281">
    <property type="term" value="C:efflux pump complex"/>
    <property type="evidence" value="ECO:0007669"/>
    <property type="project" value="TreeGrafter"/>
</dbReference>
<gene>
    <name evidence="9" type="ORF">PEDI_42070</name>
</gene>
<keyword evidence="5" id="KW-0812">Transmembrane</keyword>
<keyword evidence="6" id="KW-0472">Membrane</keyword>
<evidence type="ECO:0000313" key="10">
    <source>
        <dbReference type="Proteomes" id="UP001310022"/>
    </source>
</evidence>
<evidence type="ECO:0000256" key="5">
    <source>
        <dbReference type="ARBA" id="ARBA00022692"/>
    </source>
</evidence>
<dbReference type="InterPro" id="IPR003423">
    <property type="entry name" value="OMP_efflux"/>
</dbReference>
<keyword evidence="7" id="KW-0998">Cell outer membrane</keyword>
<evidence type="ECO:0000256" key="8">
    <source>
        <dbReference type="SAM" id="SignalP"/>
    </source>
</evidence>
<sequence>MEKRRFFILSGLLLLLPFLGFGQEASNTPLQELIQKALQQNRELENLRLGYHKTQIQKKQAWGTFIPKISVNGGYSYANLNVYDIPTPEALLGLGGTIGSLIPILPPQLGGMLEAMLGQMGPMPETLGASINDMNIWNAGINARMVLFSGLKVTYLSKALDHKMMAEQFMVSRHQGEVMKEVSDYYDKLGMIQASALVLEDGRKLLDKQRKRAEAAMANGLITKYDFQKIEIAALDLDTREVELEGNRALVLHRLHQLTGEDMATLKLMKVDLKVWVDVNGENGIGARPELAALEQVVKAREYQVKSTISGYLPKAMAFGTQQYIKIEDVATIDPLNMVGVGVTWELFDGFHTAHERQRAKIDRQIAQNQLDDARDLMGLALEKTKVDYEVNSGKIEVLQKKSEKAQLGLQIRSKEYGEGLATVNELLEALTDLQKTEMELNQAIYAQRRAGIALLEATGNLHLENIQ</sequence>
<evidence type="ECO:0000256" key="2">
    <source>
        <dbReference type="ARBA" id="ARBA00007613"/>
    </source>
</evidence>
<evidence type="ECO:0000256" key="4">
    <source>
        <dbReference type="ARBA" id="ARBA00022452"/>
    </source>
</evidence>
<dbReference type="SUPFAM" id="SSF56954">
    <property type="entry name" value="Outer membrane efflux proteins (OEP)"/>
    <property type="match status" value="1"/>
</dbReference>
<dbReference type="PANTHER" id="PTHR30026">
    <property type="entry name" value="OUTER MEMBRANE PROTEIN TOLC"/>
    <property type="match status" value="1"/>
</dbReference>
<name>A0AAN5AL87_9BACT</name>
<dbReference type="GO" id="GO:0015288">
    <property type="term" value="F:porin activity"/>
    <property type="evidence" value="ECO:0007669"/>
    <property type="project" value="TreeGrafter"/>
</dbReference>
<dbReference type="PANTHER" id="PTHR30026:SF20">
    <property type="entry name" value="OUTER MEMBRANE PROTEIN TOLC"/>
    <property type="match status" value="1"/>
</dbReference>
<dbReference type="EMBL" id="BQKE01000003">
    <property type="protein sequence ID" value="GJM63655.1"/>
    <property type="molecule type" value="Genomic_DNA"/>
</dbReference>